<evidence type="ECO:0000313" key="2">
    <source>
        <dbReference type="Proteomes" id="UP001642484"/>
    </source>
</evidence>
<dbReference type="Proteomes" id="UP001642484">
    <property type="component" value="Unassembled WGS sequence"/>
</dbReference>
<protein>
    <submittedName>
        <fullName evidence="1">Uncharacterized protein</fullName>
    </submittedName>
</protein>
<evidence type="ECO:0000313" key="1">
    <source>
        <dbReference type="EMBL" id="CAK9092184.1"/>
    </source>
</evidence>
<organism evidence="1 2">
    <name type="scientific">Durusdinium trenchii</name>
    <dbReference type="NCBI Taxonomy" id="1381693"/>
    <lineage>
        <taxon>Eukaryota</taxon>
        <taxon>Sar</taxon>
        <taxon>Alveolata</taxon>
        <taxon>Dinophyceae</taxon>
        <taxon>Suessiales</taxon>
        <taxon>Symbiodiniaceae</taxon>
        <taxon>Durusdinium</taxon>
    </lineage>
</organism>
<gene>
    <name evidence="1" type="ORF">CCMP2556_LOCUS44153</name>
</gene>
<keyword evidence="2" id="KW-1185">Reference proteome</keyword>
<name>A0ABP0QVY2_9DINO</name>
<reference evidence="1 2" key="1">
    <citation type="submission" date="2024-02" db="EMBL/GenBank/DDBJ databases">
        <authorList>
            <person name="Chen Y."/>
            <person name="Shah S."/>
            <person name="Dougan E. K."/>
            <person name="Thang M."/>
            <person name="Chan C."/>
        </authorList>
    </citation>
    <scope>NUCLEOTIDE SEQUENCE [LARGE SCALE GENOMIC DNA]</scope>
</reference>
<proteinExistence type="predicted"/>
<dbReference type="EMBL" id="CAXAMN010025040">
    <property type="protein sequence ID" value="CAK9092184.1"/>
    <property type="molecule type" value="Genomic_DNA"/>
</dbReference>
<comment type="caution">
    <text evidence="1">The sequence shown here is derived from an EMBL/GenBank/DDBJ whole genome shotgun (WGS) entry which is preliminary data.</text>
</comment>
<sequence length="99" mass="11116">MVQPFKTEFLDKIHVVEGDVVKTLAITMKNGTVDAVFEGSEGLKRSNSEPDFHRCDVGTQLDDWARSEKLAFNQLPRRRQTVAARANLVLGATFARDPR</sequence>
<accession>A0ABP0QVY2</accession>